<dbReference type="RefSeq" id="WP_057180964.1">
    <property type="nucleotide sequence ID" value="NZ_BDQM01000014.1"/>
</dbReference>
<protein>
    <submittedName>
        <fullName evidence="1">Uncharacterized protein</fullName>
    </submittedName>
</protein>
<proteinExistence type="predicted"/>
<organism evidence="1 2">
    <name type="scientific">Colwellia marinimaniae</name>
    <dbReference type="NCBI Taxonomy" id="1513592"/>
    <lineage>
        <taxon>Bacteria</taxon>
        <taxon>Pseudomonadati</taxon>
        <taxon>Pseudomonadota</taxon>
        <taxon>Gammaproteobacteria</taxon>
        <taxon>Alteromonadales</taxon>
        <taxon>Colwelliaceae</taxon>
        <taxon>Colwellia</taxon>
    </lineage>
</organism>
<reference evidence="1 2" key="1">
    <citation type="submission" date="2017-06" db="EMBL/GenBank/DDBJ databases">
        <title>Whole Genome Sequences of Colwellia marinimaniae MTCD1.</title>
        <authorList>
            <person name="Kusumoto H."/>
            <person name="Inoue M."/>
            <person name="Tanikawa K."/>
            <person name="Maeji H."/>
            <person name="Cameron J.H."/>
            <person name="Bartlett D.H."/>
        </authorList>
    </citation>
    <scope>NUCLEOTIDE SEQUENCE [LARGE SCALE GENOMIC DNA]</scope>
    <source>
        <strain evidence="1 2">MTCD1</strain>
    </source>
</reference>
<evidence type="ECO:0000313" key="2">
    <source>
        <dbReference type="Proteomes" id="UP000197068"/>
    </source>
</evidence>
<dbReference type="Proteomes" id="UP000197068">
    <property type="component" value="Unassembled WGS sequence"/>
</dbReference>
<dbReference type="EMBL" id="BDQM01000014">
    <property type="protein sequence ID" value="GAW96471.1"/>
    <property type="molecule type" value="Genomic_DNA"/>
</dbReference>
<gene>
    <name evidence="1" type="ORF">MTCD1_02086</name>
</gene>
<comment type="caution">
    <text evidence="1">The sequence shown here is derived from an EMBL/GenBank/DDBJ whole genome shotgun (WGS) entry which is preliminary data.</text>
</comment>
<keyword evidence="2" id="KW-1185">Reference proteome</keyword>
<accession>A0ABQ0MVT2</accession>
<sequence length="86" mass="9713">MTSKNIVVPRISATKRKDPLTDLTSLNRIAKLATKTARIRAFKNRAYITIAQHGKIYKVYSDGKKEIVKDKNVVSIPRIEDDLCLA</sequence>
<evidence type="ECO:0000313" key="1">
    <source>
        <dbReference type="EMBL" id="GAW96471.1"/>
    </source>
</evidence>
<name>A0ABQ0MVT2_9GAMM</name>